<sequence length="98" mass="11221">MKMGVPEKNRFPKKQRMPELSSENMITTDPSVWGKYTDFDPVYLQDHGADLDSDKEAADMGCDHKNFQLNRIGKINDITAHSSTTTDKMIKDLLFQIK</sequence>
<comment type="caution">
    <text evidence="2">The sequence shown here is derived from an EMBL/GenBank/DDBJ whole genome shotgun (WGS) entry which is preliminary data.</text>
</comment>
<gene>
    <name evidence="2" type="ORF">AVEN_46851_1</name>
</gene>
<proteinExistence type="predicted"/>
<keyword evidence="3" id="KW-1185">Reference proteome</keyword>
<protein>
    <submittedName>
        <fullName evidence="2">Uncharacterized protein</fullName>
    </submittedName>
</protein>
<evidence type="ECO:0000256" key="1">
    <source>
        <dbReference type="SAM" id="MobiDB-lite"/>
    </source>
</evidence>
<name>A0A4Y2CLL7_ARAVE</name>
<dbReference type="AlphaFoldDB" id="A0A4Y2CLL7"/>
<dbReference type="EMBL" id="BGPR01000214">
    <property type="protein sequence ID" value="GBM05300.1"/>
    <property type="molecule type" value="Genomic_DNA"/>
</dbReference>
<organism evidence="2 3">
    <name type="scientific">Araneus ventricosus</name>
    <name type="common">Orbweaver spider</name>
    <name type="synonym">Epeira ventricosa</name>
    <dbReference type="NCBI Taxonomy" id="182803"/>
    <lineage>
        <taxon>Eukaryota</taxon>
        <taxon>Metazoa</taxon>
        <taxon>Ecdysozoa</taxon>
        <taxon>Arthropoda</taxon>
        <taxon>Chelicerata</taxon>
        <taxon>Arachnida</taxon>
        <taxon>Araneae</taxon>
        <taxon>Araneomorphae</taxon>
        <taxon>Entelegynae</taxon>
        <taxon>Araneoidea</taxon>
        <taxon>Araneidae</taxon>
        <taxon>Araneus</taxon>
    </lineage>
</organism>
<accession>A0A4Y2CLL7</accession>
<feature type="region of interest" description="Disordered" evidence="1">
    <location>
        <begin position="1"/>
        <end position="25"/>
    </location>
</feature>
<feature type="compositionally biased region" description="Basic and acidic residues" evidence="1">
    <location>
        <begin position="1"/>
        <end position="10"/>
    </location>
</feature>
<evidence type="ECO:0000313" key="3">
    <source>
        <dbReference type="Proteomes" id="UP000499080"/>
    </source>
</evidence>
<evidence type="ECO:0000313" key="2">
    <source>
        <dbReference type="EMBL" id="GBM05300.1"/>
    </source>
</evidence>
<reference evidence="2 3" key="1">
    <citation type="journal article" date="2019" name="Sci. Rep.">
        <title>Orb-weaving spider Araneus ventricosus genome elucidates the spidroin gene catalogue.</title>
        <authorList>
            <person name="Kono N."/>
            <person name="Nakamura H."/>
            <person name="Ohtoshi R."/>
            <person name="Moran D.A.P."/>
            <person name="Shinohara A."/>
            <person name="Yoshida Y."/>
            <person name="Fujiwara M."/>
            <person name="Mori M."/>
            <person name="Tomita M."/>
            <person name="Arakawa K."/>
        </authorList>
    </citation>
    <scope>NUCLEOTIDE SEQUENCE [LARGE SCALE GENOMIC DNA]</scope>
</reference>
<dbReference type="Proteomes" id="UP000499080">
    <property type="component" value="Unassembled WGS sequence"/>
</dbReference>